<sequence length="118" mass="14049">MYFCQFIKVIANNTAKKIPKEYGHQHIFLATIALMPLYLEIKSLDLWEAACQNAHIEAGYQPLSDEMEKLIYDIFDFARVNLYCAYDKNNAETEWLELKNQLIKQNIIFPDYYDFSHW</sequence>
<keyword evidence="2" id="KW-1185">Reference proteome</keyword>
<gene>
    <name evidence="1" type="ORF">NCTC10283_01089</name>
</gene>
<reference evidence="1 2" key="1">
    <citation type="submission" date="2018-06" db="EMBL/GenBank/DDBJ databases">
        <authorList>
            <consortium name="Pathogen Informatics"/>
            <person name="Doyle S."/>
        </authorList>
    </citation>
    <scope>NUCLEOTIDE SEQUENCE [LARGE SCALE GENOMIC DNA]</scope>
    <source>
        <strain evidence="1 2">NCTC10283</strain>
    </source>
</reference>
<accession>A0A376BMT0</accession>
<dbReference type="AlphaFoldDB" id="A0A376BMT0"/>
<dbReference type="STRING" id="1120980.GCA_000745955_01854"/>
<evidence type="ECO:0000313" key="2">
    <source>
        <dbReference type="Proteomes" id="UP000254209"/>
    </source>
</evidence>
<dbReference type="EMBL" id="UFSO01000002">
    <property type="protein sequence ID" value="SSY70966.1"/>
    <property type="molecule type" value="Genomic_DNA"/>
</dbReference>
<organism evidence="1 2">
    <name type="scientific">Alysiella crassa</name>
    <dbReference type="NCBI Taxonomy" id="153491"/>
    <lineage>
        <taxon>Bacteria</taxon>
        <taxon>Pseudomonadati</taxon>
        <taxon>Pseudomonadota</taxon>
        <taxon>Betaproteobacteria</taxon>
        <taxon>Neisseriales</taxon>
        <taxon>Neisseriaceae</taxon>
        <taxon>Alysiella</taxon>
    </lineage>
</organism>
<dbReference type="Proteomes" id="UP000254209">
    <property type="component" value="Unassembled WGS sequence"/>
</dbReference>
<protein>
    <submittedName>
        <fullName evidence="1">Uncharacterized protein</fullName>
    </submittedName>
</protein>
<dbReference type="RefSeq" id="WP_034294099.1">
    <property type="nucleotide sequence ID" value="NZ_CP091519.2"/>
</dbReference>
<evidence type="ECO:0000313" key="1">
    <source>
        <dbReference type="EMBL" id="SSY70966.1"/>
    </source>
</evidence>
<proteinExistence type="predicted"/>
<name>A0A376BMT0_9NEIS</name>
<dbReference type="OrthoDB" id="9859199at2"/>